<feature type="transmembrane region" description="Helical" evidence="1">
    <location>
        <begin position="142"/>
        <end position="162"/>
    </location>
</feature>
<dbReference type="STRING" id="156892.BM477_02940"/>
<proteinExistence type="predicted"/>
<comment type="caution">
    <text evidence="2">The sequence shown here is derived from an EMBL/GenBank/DDBJ whole genome shotgun (WGS) entry which is preliminary data.</text>
</comment>
<dbReference type="InterPro" id="IPR045931">
    <property type="entry name" value="DUF6350"/>
</dbReference>
<feature type="transmembrane region" description="Helical" evidence="1">
    <location>
        <begin position="246"/>
        <end position="268"/>
    </location>
</feature>
<keyword evidence="1" id="KW-1133">Transmembrane helix</keyword>
<feature type="transmembrane region" description="Helical" evidence="1">
    <location>
        <begin position="336"/>
        <end position="355"/>
    </location>
</feature>
<feature type="transmembrane region" description="Helical" evidence="1">
    <location>
        <begin position="205"/>
        <end position="226"/>
    </location>
</feature>
<organism evidence="2 3">
    <name type="scientific">Boudabousia marimammalium</name>
    <dbReference type="NCBI Taxonomy" id="156892"/>
    <lineage>
        <taxon>Bacteria</taxon>
        <taxon>Bacillati</taxon>
        <taxon>Actinomycetota</taxon>
        <taxon>Actinomycetes</taxon>
        <taxon>Actinomycetales</taxon>
        <taxon>Actinomycetaceae</taxon>
        <taxon>Boudabousia</taxon>
    </lineage>
</organism>
<feature type="transmembrane region" description="Helical" evidence="1">
    <location>
        <begin position="26"/>
        <end position="50"/>
    </location>
</feature>
<dbReference type="EMBL" id="MPDM01000002">
    <property type="protein sequence ID" value="OKL50353.1"/>
    <property type="molecule type" value="Genomic_DNA"/>
</dbReference>
<accession>A0A1Q5PS40</accession>
<feature type="transmembrane region" description="Helical" evidence="1">
    <location>
        <begin position="367"/>
        <end position="392"/>
    </location>
</feature>
<dbReference type="AlphaFoldDB" id="A0A1Q5PS40"/>
<gene>
    <name evidence="2" type="ORF">BM477_02940</name>
</gene>
<dbReference type="Proteomes" id="UP000186465">
    <property type="component" value="Unassembled WGS sequence"/>
</dbReference>
<keyword evidence="3" id="KW-1185">Reference proteome</keyword>
<keyword evidence="1" id="KW-0472">Membrane</keyword>
<evidence type="ECO:0000256" key="1">
    <source>
        <dbReference type="SAM" id="Phobius"/>
    </source>
</evidence>
<evidence type="ECO:0000313" key="3">
    <source>
        <dbReference type="Proteomes" id="UP000186465"/>
    </source>
</evidence>
<evidence type="ECO:0000313" key="2">
    <source>
        <dbReference type="EMBL" id="OKL50353.1"/>
    </source>
</evidence>
<dbReference type="OrthoDB" id="3742900at2"/>
<keyword evidence="1" id="KW-0812">Transmembrane</keyword>
<dbReference type="Pfam" id="PF19877">
    <property type="entry name" value="DUF6350"/>
    <property type="match status" value="1"/>
</dbReference>
<reference evidence="3" key="1">
    <citation type="submission" date="2016-11" db="EMBL/GenBank/DDBJ databases">
        <title>Actinomyces gypaetusis sp. nov. isolated from Gypaetus barbatus in Qinghai Tibet Plateau China.</title>
        <authorList>
            <person name="Meng X."/>
        </authorList>
    </citation>
    <scope>NUCLEOTIDE SEQUENCE [LARGE SCALE GENOMIC DNA]</scope>
    <source>
        <strain evidence="3">DSM 15383</strain>
    </source>
</reference>
<dbReference type="RefSeq" id="WP_075361179.1">
    <property type="nucleotide sequence ID" value="NZ_MPDM01000002.1"/>
</dbReference>
<name>A0A1Q5PS40_9ACTO</name>
<protein>
    <submittedName>
        <fullName evidence="2">Uncharacterized protein</fullName>
    </submittedName>
</protein>
<sequence>MQTIDETELAPTEPDRIELPSGWTRVILAGVEVALILWALCVLTVGLAYWFQSGNQWLAEIGWASVFGFGTDLWAAGLFGSYPIGGIAATLLPAGLTLIAIAIAQLSLQLRKDVDTAALFAFPVSFTLISVIIAASGTSGGLLRLSLGSLLVSFLAVLIQILKRVRCYRKDLDRSLGLVGDYRIDDAFLNWIASWPRNVFRGLELGFHLIIITFLVGLGALIFAIWNGWPRIVEISSLIGANSWEYVFVALTQLLYLPLFVTSSLSWLAGGGFYTATDSYQSAFTVTHQALPAIPILGAVPTTPAQVWPSLWTIFLVFALFSSWRSRRSSKDLRVILPSAAILVLLVDALLVWTSKGAIGPGRLQMVGVPFLSAFALIFLETWGVYALARLLTCTEVVDRIKLWRGQIATGLSDLSLKPKAETTDNEPQIEELVELVEASNPVISTPGEIESTSEE</sequence>
<feature type="transmembrane region" description="Helical" evidence="1">
    <location>
        <begin position="82"/>
        <end position="104"/>
    </location>
</feature>
<feature type="transmembrane region" description="Helical" evidence="1">
    <location>
        <begin position="116"/>
        <end position="136"/>
    </location>
</feature>